<comment type="caution">
    <text evidence="1">The sequence shown here is derived from an EMBL/GenBank/DDBJ whole genome shotgun (WGS) entry which is preliminary data.</text>
</comment>
<sequence length="521" mass="57925">MAIDGLTPAVVFPLFNFVLRGVQTAYELASVPAETGDYLKTISQVMADLKITKQLRRQKSKYLSYGDLVEVDRTINNTEEAMKGVEVLVESARVDMSTSPGSVSARSRIMWIIRDQTKIGAAMNRLAIASQSLQREIIVLKATQTVNTKYEYEDCKYDYGYDDMKSSFSSPSSSSSDGWQQNPPTYLQATIDAIHERRKWNERRNSTAKKRPASRNTTPTSATVPTGFPSFPAFNDTCDDAGLMSASMNNVAEWIRHNEDILSVLAPGASAEPRDKLLPATIVNMPDDLGTWDTISELDGDIPPSMARPLRPASASPFRAPPIVPPLRTASRVNPSFPQQQRGQTMSLPNLASQNWAAHDTSKSQRRPPPVPPKKPLTTLGPSLMESTTLIPGRRTPMRVRWKEDTGDEIHVIESYADEREAGVHEYFPPSPENPFNDSNEPSVNLSDSSETDKPAEQPLRRTKTRIRPPRVQGNLNYNVSMSDVSQTSEIPKKAHSRSGSSSQLHWRLQMQNEDLARLGN</sequence>
<name>A0ACC3AEG8_9EURO</name>
<organism evidence="1 2">
    <name type="scientific">Neophaeococcomyces mojaviensis</name>
    <dbReference type="NCBI Taxonomy" id="3383035"/>
    <lineage>
        <taxon>Eukaryota</taxon>
        <taxon>Fungi</taxon>
        <taxon>Dikarya</taxon>
        <taxon>Ascomycota</taxon>
        <taxon>Pezizomycotina</taxon>
        <taxon>Eurotiomycetes</taxon>
        <taxon>Chaetothyriomycetidae</taxon>
        <taxon>Chaetothyriales</taxon>
        <taxon>Chaetothyriales incertae sedis</taxon>
        <taxon>Neophaeococcomyces</taxon>
    </lineage>
</organism>
<dbReference type="EMBL" id="JAPDRQ010000031">
    <property type="protein sequence ID" value="KAJ9660460.1"/>
    <property type="molecule type" value="Genomic_DNA"/>
</dbReference>
<evidence type="ECO:0000313" key="1">
    <source>
        <dbReference type="EMBL" id="KAJ9660460.1"/>
    </source>
</evidence>
<reference evidence="1" key="1">
    <citation type="submission" date="2022-10" db="EMBL/GenBank/DDBJ databases">
        <title>Culturing micro-colonial fungi from biological soil crusts in the Mojave desert and describing Neophaeococcomyces mojavensis, and introducing the new genera and species Taxawa tesnikishii.</title>
        <authorList>
            <person name="Kurbessoian T."/>
            <person name="Stajich J.E."/>
        </authorList>
    </citation>
    <scope>NUCLEOTIDE SEQUENCE</scope>
    <source>
        <strain evidence="1">JES_112</strain>
    </source>
</reference>
<keyword evidence="2" id="KW-1185">Reference proteome</keyword>
<accession>A0ACC3AEG8</accession>
<evidence type="ECO:0000313" key="2">
    <source>
        <dbReference type="Proteomes" id="UP001172386"/>
    </source>
</evidence>
<dbReference type="Proteomes" id="UP001172386">
    <property type="component" value="Unassembled WGS sequence"/>
</dbReference>
<protein>
    <submittedName>
        <fullName evidence="1">Uncharacterized protein</fullName>
    </submittedName>
</protein>
<gene>
    <name evidence="1" type="ORF">H2198_002578</name>
</gene>
<proteinExistence type="predicted"/>